<dbReference type="Proteomes" id="UP000765509">
    <property type="component" value="Unassembled WGS sequence"/>
</dbReference>
<sequence>MLLQHSEDETTMQTPHLHPHHSLRFHTPASSSLPLTILMLLKRPQDMPLMPPSTPLTLNPLSATYHPYAQVLDP</sequence>
<dbReference type="AlphaFoldDB" id="A0A9Q3IVM0"/>
<gene>
    <name evidence="2" type="ORF">O181_090345</name>
</gene>
<feature type="region of interest" description="Disordered" evidence="1">
    <location>
        <begin position="1"/>
        <end position="25"/>
    </location>
</feature>
<protein>
    <submittedName>
        <fullName evidence="2">Uncharacterized protein</fullName>
    </submittedName>
</protein>
<accession>A0A9Q3IVM0</accession>
<name>A0A9Q3IVM0_9BASI</name>
<reference evidence="2" key="1">
    <citation type="submission" date="2021-03" db="EMBL/GenBank/DDBJ databases">
        <title>Draft genome sequence of rust myrtle Austropuccinia psidii MF-1, a brazilian biotype.</title>
        <authorList>
            <person name="Quecine M.C."/>
            <person name="Pachon D.M.R."/>
            <person name="Bonatelli M.L."/>
            <person name="Correr F.H."/>
            <person name="Franceschini L.M."/>
            <person name="Leite T.F."/>
            <person name="Margarido G.R.A."/>
            <person name="Almeida C.A."/>
            <person name="Ferrarezi J.A."/>
            <person name="Labate C.A."/>
        </authorList>
    </citation>
    <scope>NUCLEOTIDE SEQUENCE</scope>
    <source>
        <strain evidence="2">MF-1</strain>
    </source>
</reference>
<comment type="caution">
    <text evidence="2">The sequence shown here is derived from an EMBL/GenBank/DDBJ whole genome shotgun (WGS) entry which is preliminary data.</text>
</comment>
<organism evidence="2 3">
    <name type="scientific">Austropuccinia psidii MF-1</name>
    <dbReference type="NCBI Taxonomy" id="1389203"/>
    <lineage>
        <taxon>Eukaryota</taxon>
        <taxon>Fungi</taxon>
        <taxon>Dikarya</taxon>
        <taxon>Basidiomycota</taxon>
        <taxon>Pucciniomycotina</taxon>
        <taxon>Pucciniomycetes</taxon>
        <taxon>Pucciniales</taxon>
        <taxon>Sphaerophragmiaceae</taxon>
        <taxon>Austropuccinia</taxon>
    </lineage>
</organism>
<dbReference type="EMBL" id="AVOT02056262">
    <property type="protein sequence ID" value="MBW0550630.1"/>
    <property type="molecule type" value="Genomic_DNA"/>
</dbReference>
<evidence type="ECO:0000313" key="3">
    <source>
        <dbReference type="Proteomes" id="UP000765509"/>
    </source>
</evidence>
<evidence type="ECO:0000313" key="2">
    <source>
        <dbReference type="EMBL" id="MBW0550630.1"/>
    </source>
</evidence>
<proteinExistence type="predicted"/>
<keyword evidence="3" id="KW-1185">Reference proteome</keyword>
<evidence type="ECO:0000256" key="1">
    <source>
        <dbReference type="SAM" id="MobiDB-lite"/>
    </source>
</evidence>